<dbReference type="AlphaFoldDB" id="A0A1C3RGN5"/>
<evidence type="ECO:0000256" key="1">
    <source>
        <dbReference type="ARBA" id="ARBA00007100"/>
    </source>
</evidence>
<dbReference type="OrthoDB" id="232498at2"/>
<evidence type="ECO:0000259" key="2">
    <source>
        <dbReference type="Pfam" id="PF13369"/>
    </source>
</evidence>
<dbReference type="Pfam" id="PF13369">
    <property type="entry name" value="Transglut_core2"/>
    <property type="match status" value="1"/>
</dbReference>
<dbReference type="STRING" id="1867952.MTBPR1_20277"/>
<comment type="similarity">
    <text evidence="1">Belongs to the UPF0162 family.</text>
</comment>
<dbReference type="PANTHER" id="PTHR31350:SF27">
    <property type="entry name" value="HEMIMETHYLATED DNA-BINDING DOMAIN-CONTAINING PROTEIN"/>
    <property type="match status" value="1"/>
</dbReference>
<accession>A0A1C3RGN5</accession>
<proteinExistence type="inferred from homology"/>
<feature type="domain" description="Protein SirB1 N-terminal" evidence="2">
    <location>
        <begin position="43"/>
        <end position="197"/>
    </location>
</feature>
<reference evidence="3 4" key="1">
    <citation type="submission" date="2016-07" db="EMBL/GenBank/DDBJ databases">
        <authorList>
            <person name="Lefevre C.T."/>
        </authorList>
    </citation>
    <scope>NUCLEOTIDE SEQUENCE [LARGE SCALE GENOMIC DNA]</scope>
    <source>
        <strain evidence="3">PR1</strain>
    </source>
</reference>
<dbReference type="Gene3D" id="1.25.40.10">
    <property type="entry name" value="Tetratricopeptide repeat domain"/>
    <property type="match status" value="1"/>
</dbReference>
<sequence>MTLPERLKSALKEQGQGEDETLDLMETAFLVSKILKPSGNIESYRAKIDGLTADLQLRFDELTDQHPPLQAKVKSLQKLLHEDMGFHGDEDAFDDLDHLNMFSMLDERCGTALALSILYIHCAQACGWSVHGLNFPGYSLICLDEGNQRTILDPFNGCVEIDAYTLRQMIKLIAGGDAELLPEFYENLSAKTLTLRHITSIKAHFLRCEQMPQALEILEATLCLEPHSAAFWRETGLLQARIGQLDEAMVSLKESLKYTNDPDTVRHTQHILDDLESKTRE</sequence>
<keyword evidence="4" id="KW-1185">Reference proteome</keyword>
<name>A0A1C3RGN5_9PROT</name>
<dbReference type="PANTHER" id="PTHR31350">
    <property type="entry name" value="SI:DKEY-261L7.2"/>
    <property type="match status" value="1"/>
</dbReference>
<gene>
    <name evidence="3" type="ORF">MTBPR1_20277</name>
</gene>
<dbReference type="SUPFAM" id="SSF48452">
    <property type="entry name" value="TPR-like"/>
    <property type="match status" value="1"/>
</dbReference>
<dbReference type="InterPro" id="IPR011990">
    <property type="entry name" value="TPR-like_helical_dom_sf"/>
</dbReference>
<evidence type="ECO:0000313" key="3">
    <source>
        <dbReference type="EMBL" id="SCA56429.1"/>
    </source>
</evidence>
<dbReference type="Proteomes" id="UP000231658">
    <property type="component" value="Unassembled WGS sequence"/>
</dbReference>
<protein>
    <recommendedName>
        <fullName evidence="2">Protein SirB1 N-terminal domain-containing protein</fullName>
    </recommendedName>
</protein>
<organism evidence="3 4">
    <name type="scientific">Candidatus Terasakiella magnetica</name>
    <dbReference type="NCBI Taxonomy" id="1867952"/>
    <lineage>
        <taxon>Bacteria</taxon>
        <taxon>Pseudomonadati</taxon>
        <taxon>Pseudomonadota</taxon>
        <taxon>Alphaproteobacteria</taxon>
        <taxon>Rhodospirillales</taxon>
        <taxon>Terasakiellaceae</taxon>
        <taxon>Terasakiella</taxon>
    </lineage>
</organism>
<dbReference type="RefSeq" id="WP_069188519.1">
    <property type="nucleotide sequence ID" value="NZ_FLYE01000012.1"/>
</dbReference>
<evidence type="ECO:0000313" key="4">
    <source>
        <dbReference type="Proteomes" id="UP000231658"/>
    </source>
</evidence>
<dbReference type="EMBL" id="FLYE01000012">
    <property type="protein sequence ID" value="SCA56429.1"/>
    <property type="molecule type" value="Genomic_DNA"/>
</dbReference>
<dbReference type="InterPro" id="IPR032698">
    <property type="entry name" value="SirB1_N"/>
</dbReference>